<feature type="region of interest" description="Disordered" evidence="4">
    <location>
        <begin position="842"/>
        <end position="885"/>
    </location>
</feature>
<dbReference type="InterPro" id="IPR011009">
    <property type="entry name" value="Kinase-like_dom_sf"/>
</dbReference>
<dbReference type="EMBL" id="JAHRHY010000008">
    <property type="protein sequence ID" value="KAG9067437.1"/>
    <property type="molecule type" value="Genomic_DNA"/>
</dbReference>
<feature type="compositionally biased region" description="Basic and acidic residues" evidence="4">
    <location>
        <begin position="275"/>
        <end position="289"/>
    </location>
</feature>
<dbReference type="SUPFAM" id="SSF56112">
    <property type="entry name" value="Protein kinase-like (PK-like)"/>
    <property type="match status" value="1"/>
</dbReference>
<feature type="compositionally biased region" description="Acidic residues" evidence="4">
    <location>
        <begin position="133"/>
        <end position="144"/>
    </location>
</feature>
<keyword evidence="1 3" id="KW-0547">Nucleotide-binding</keyword>
<dbReference type="SMART" id="SM00220">
    <property type="entry name" value="S_TKc"/>
    <property type="match status" value="1"/>
</dbReference>
<dbReference type="Pfam" id="PF00069">
    <property type="entry name" value="Pkinase"/>
    <property type="match status" value="2"/>
</dbReference>
<reference evidence="6" key="1">
    <citation type="submission" date="2021-06" db="EMBL/GenBank/DDBJ databases">
        <title>Genome Sequence of Mortierella hyaline Strain SCG-10, a Cold-Adapted, Nitrate-Reducing Fungus Isolated from Soil in Minnesota, USA.</title>
        <authorList>
            <person name="Aldossari N."/>
        </authorList>
    </citation>
    <scope>NUCLEOTIDE SEQUENCE</scope>
    <source>
        <strain evidence="6">SCG-10</strain>
    </source>
</reference>
<dbReference type="InterPro" id="IPR000719">
    <property type="entry name" value="Prot_kinase_dom"/>
</dbReference>
<dbReference type="GO" id="GO:0004674">
    <property type="term" value="F:protein serine/threonine kinase activity"/>
    <property type="evidence" value="ECO:0007669"/>
    <property type="project" value="TreeGrafter"/>
</dbReference>
<dbReference type="GO" id="GO:0035556">
    <property type="term" value="P:intracellular signal transduction"/>
    <property type="evidence" value="ECO:0007669"/>
    <property type="project" value="TreeGrafter"/>
</dbReference>
<dbReference type="AlphaFoldDB" id="A0A9P8BVZ5"/>
<feature type="compositionally biased region" description="Polar residues" evidence="4">
    <location>
        <begin position="470"/>
        <end position="483"/>
    </location>
</feature>
<feature type="region of interest" description="Disordered" evidence="4">
    <location>
        <begin position="93"/>
        <end position="152"/>
    </location>
</feature>
<dbReference type="GO" id="GO:0005737">
    <property type="term" value="C:cytoplasm"/>
    <property type="evidence" value="ECO:0007669"/>
    <property type="project" value="TreeGrafter"/>
</dbReference>
<feature type="region of interest" description="Disordered" evidence="4">
    <location>
        <begin position="270"/>
        <end position="290"/>
    </location>
</feature>
<feature type="compositionally biased region" description="Polar residues" evidence="4">
    <location>
        <begin position="329"/>
        <end position="366"/>
    </location>
</feature>
<feature type="compositionally biased region" description="Low complexity" evidence="4">
    <location>
        <begin position="448"/>
        <end position="469"/>
    </location>
</feature>
<feature type="region of interest" description="Disordered" evidence="4">
    <location>
        <begin position="383"/>
        <end position="491"/>
    </location>
</feature>
<keyword evidence="7" id="KW-1185">Reference proteome</keyword>
<evidence type="ECO:0000256" key="2">
    <source>
        <dbReference type="ARBA" id="ARBA00022840"/>
    </source>
</evidence>
<dbReference type="PANTHER" id="PTHR24346">
    <property type="entry name" value="MAP/MICROTUBULE AFFINITY-REGULATING KINASE"/>
    <property type="match status" value="1"/>
</dbReference>
<feature type="region of interest" description="Disordered" evidence="4">
    <location>
        <begin position="1"/>
        <end position="79"/>
    </location>
</feature>
<evidence type="ECO:0000313" key="6">
    <source>
        <dbReference type="EMBL" id="KAG9067437.1"/>
    </source>
</evidence>
<feature type="compositionally biased region" description="Low complexity" evidence="4">
    <location>
        <begin position="300"/>
        <end position="310"/>
    </location>
</feature>
<evidence type="ECO:0000313" key="7">
    <source>
        <dbReference type="Proteomes" id="UP000707451"/>
    </source>
</evidence>
<organism evidence="6 7">
    <name type="scientific">Linnemannia hyalina</name>
    <dbReference type="NCBI Taxonomy" id="64524"/>
    <lineage>
        <taxon>Eukaryota</taxon>
        <taxon>Fungi</taxon>
        <taxon>Fungi incertae sedis</taxon>
        <taxon>Mucoromycota</taxon>
        <taxon>Mortierellomycotina</taxon>
        <taxon>Mortierellomycetes</taxon>
        <taxon>Mortierellales</taxon>
        <taxon>Mortierellaceae</taxon>
        <taxon>Linnemannia</taxon>
    </lineage>
</organism>
<dbReference type="Gene3D" id="1.10.510.10">
    <property type="entry name" value="Transferase(Phosphotransferase) domain 1"/>
    <property type="match status" value="2"/>
</dbReference>
<dbReference type="InterPro" id="IPR017441">
    <property type="entry name" value="Protein_kinase_ATP_BS"/>
</dbReference>
<dbReference type="PROSITE" id="PS00107">
    <property type="entry name" value="PROTEIN_KINASE_ATP"/>
    <property type="match status" value="1"/>
</dbReference>
<feature type="compositionally biased region" description="Polar residues" evidence="4">
    <location>
        <begin position="421"/>
        <end position="436"/>
    </location>
</feature>
<evidence type="ECO:0000256" key="1">
    <source>
        <dbReference type="ARBA" id="ARBA00022741"/>
    </source>
</evidence>
<dbReference type="GO" id="GO:0005524">
    <property type="term" value="F:ATP binding"/>
    <property type="evidence" value="ECO:0007669"/>
    <property type="project" value="UniProtKB-UniRule"/>
</dbReference>
<dbReference type="Gene3D" id="3.30.200.20">
    <property type="entry name" value="Phosphorylase Kinase, domain 1"/>
    <property type="match status" value="1"/>
</dbReference>
<feature type="compositionally biased region" description="Polar residues" evidence="4">
    <location>
        <begin position="208"/>
        <end position="223"/>
    </location>
</feature>
<dbReference type="PANTHER" id="PTHR24346:SF76">
    <property type="entry name" value="NON-SPECIFIC SERINE_THREONINE PROTEIN KINASE"/>
    <property type="match status" value="1"/>
</dbReference>
<gene>
    <name evidence="6" type="ORF">KI688_012220</name>
</gene>
<feature type="compositionally biased region" description="Low complexity" evidence="4">
    <location>
        <begin position="396"/>
        <end position="420"/>
    </location>
</feature>
<evidence type="ECO:0000256" key="4">
    <source>
        <dbReference type="SAM" id="MobiDB-lite"/>
    </source>
</evidence>
<dbReference type="OrthoDB" id="4062651at2759"/>
<feature type="region of interest" description="Disordered" evidence="4">
    <location>
        <begin position="326"/>
        <end position="366"/>
    </location>
</feature>
<name>A0A9P8BVZ5_9FUNG</name>
<feature type="binding site" evidence="3">
    <location>
        <position position="673"/>
    </location>
    <ligand>
        <name>ATP</name>
        <dbReference type="ChEBI" id="CHEBI:30616"/>
    </ligand>
</feature>
<keyword evidence="2 3" id="KW-0067">ATP-binding</keyword>
<feature type="region of interest" description="Disordered" evidence="4">
    <location>
        <begin position="300"/>
        <end position="319"/>
    </location>
</feature>
<feature type="compositionally biased region" description="Low complexity" evidence="4">
    <location>
        <begin position="33"/>
        <end position="70"/>
    </location>
</feature>
<proteinExistence type="predicted"/>
<protein>
    <recommendedName>
        <fullName evidence="5">Protein kinase domain-containing protein</fullName>
    </recommendedName>
</protein>
<evidence type="ECO:0000259" key="5">
    <source>
        <dbReference type="PROSITE" id="PS50011"/>
    </source>
</evidence>
<feature type="compositionally biased region" description="Polar residues" evidence="4">
    <location>
        <begin position="842"/>
        <end position="874"/>
    </location>
</feature>
<dbReference type="PROSITE" id="PS50011">
    <property type="entry name" value="PROTEIN_KINASE_DOM"/>
    <property type="match status" value="1"/>
</dbReference>
<dbReference type="Proteomes" id="UP000707451">
    <property type="component" value="Unassembled WGS sequence"/>
</dbReference>
<accession>A0A9P8BVZ5</accession>
<sequence>MTFSIPQPIPSRSSHPVHAHQRPPILRSQSHTAAVSNNNPANSSILSSSSSSSSSSSTTLSATNNNNNNNGHGGLVGLTTTSANSKFDIGRLLGNSQRNTNSNNNPRNYRHSLHHPDINEDINLANDDNNNKDDEDDEDEDIEDADVRHDSGHYTDMSEIRGIPIGKPSFRFFNNNGGDFKANDSPFGIAGGSVDSRGRAGEDLSPRYQRQQRYSHSNSDSHTSINLMADNLKAAKAAQAKDLAKYSRLTDDDEDEQDDDTLQRQYHYYHLAATDTKRPDTQNRHDHTNELMPQFPSHIQYQEEQQQRQQSPHGQAGYVPPLVAAAPKRSNTPLSCNNSKGHSSPTPSESTYRTHSPSQAHPNISIDTSKARLQNLPTVKATTTINSRPVTKDVPKSVAAGTTTTSTTTTATVKRAASTSQLPKSHSSTTQLQSRPEGQLALGLKKGPPSSSTSSISTSTPSSTISLSSVAATPVTSSNSSTRPLMMASQSRLSSALPPAPSMYQHTFSTFDTQLSPSVLLPSLSPSSPRANSALVNSLEQLSVSWKAPENTPSFPINRLHRSRTISSGTRPSFNSSFSSTTSFPFNQNGSSAVSPSTAMVTSSSYSSLPYSPAVAFLSNFVEVTAPRMAPDEEGEQVGEFIMGKMIGHGGFSLVREAFAIHMDGMVAQVAVKIVKTQTGLTDNDRVQRMLDKEIAIWSRLTHPNVLPFLAVEKLPTDTFVFCELCTGGHLLDYITRETSAAASSAASTSTSGYGGGWGSSSSSSSRTGLDEDHAKRIFNQVAEAVRYLHEERRIVHRDIKLENILQHEDGTWKICDFGLAEYQNEEAASYFGSPTIYNPRAMNTSADDSNSQSHSHTLSQDGCSSHASTSSTMVEEDDEEEDMVGGSLAYCSPEQLRSQKPLRCPSSDVWSLGVVLYALLTGRLPFQDEYEPRLQHQILNGRYEDPTECSAEARDLLRHMFRSKPDDRWKIGQVMDSPWCTGTTLVAEPENHYGGGGSNGGRSNGFGGGFGGGFGSAFGNGGW</sequence>
<feature type="region of interest" description="Disordered" evidence="4">
    <location>
        <begin position="746"/>
        <end position="769"/>
    </location>
</feature>
<dbReference type="GO" id="GO:0000226">
    <property type="term" value="P:microtubule cytoskeleton organization"/>
    <property type="evidence" value="ECO:0007669"/>
    <property type="project" value="TreeGrafter"/>
</dbReference>
<feature type="compositionally biased region" description="Low complexity" evidence="4">
    <location>
        <begin position="95"/>
        <end position="107"/>
    </location>
</feature>
<feature type="region of interest" description="Disordered" evidence="4">
    <location>
        <begin position="191"/>
        <end position="223"/>
    </location>
</feature>
<feature type="compositionally biased region" description="Basic and acidic residues" evidence="4">
    <location>
        <begin position="196"/>
        <end position="205"/>
    </location>
</feature>
<feature type="compositionally biased region" description="Polar residues" evidence="4">
    <location>
        <begin position="1"/>
        <end position="14"/>
    </location>
</feature>
<evidence type="ECO:0000256" key="3">
    <source>
        <dbReference type="PROSITE-ProRule" id="PRU10141"/>
    </source>
</evidence>
<feature type="domain" description="Protein kinase" evidence="5">
    <location>
        <begin position="641"/>
        <end position="981"/>
    </location>
</feature>
<comment type="caution">
    <text evidence="6">The sequence shown here is derived from an EMBL/GenBank/DDBJ whole genome shotgun (WGS) entry which is preliminary data.</text>
</comment>
<feature type="compositionally biased region" description="Acidic residues" evidence="4">
    <location>
        <begin position="875"/>
        <end position="884"/>
    </location>
</feature>